<dbReference type="SUPFAM" id="SSF53850">
    <property type="entry name" value="Periplasmic binding protein-like II"/>
    <property type="match status" value="1"/>
</dbReference>
<dbReference type="Proteomes" id="UP000266568">
    <property type="component" value="Unassembled WGS sequence"/>
</dbReference>
<dbReference type="PRINTS" id="PR00039">
    <property type="entry name" value="HTHLYSR"/>
</dbReference>
<dbReference type="SUPFAM" id="SSF46785">
    <property type="entry name" value="Winged helix' DNA-binding domain"/>
    <property type="match status" value="1"/>
</dbReference>
<reference evidence="6 7" key="1">
    <citation type="submission" date="2018-08" db="EMBL/GenBank/DDBJ databases">
        <title>Genomic Encyclopedia of Type Strains, Phase IV (KMG-IV): sequencing the most valuable type-strain genomes for metagenomic binning, comparative biology and taxonomic classification.</title>
        <authorList>
            <person name="Goeker M."/>
        </authorList>
    </citation>
    <scope>NUCLEOTIDE SEQUENCE [LARGE SCALE GENOMIC DNA]</scope>
    <source>
        <strain evidence="6 7">DSM 25527</strain>
    </source>
</reference>
<accession>A0A397PEG4</accession>
<keyword evidence="7" id="KW-1185">Reference proteome</keyword>
<dbReference type="GO" id="GO:0006351">
    <property type="term" value="P:DNA-templated transcription"/>
    <property type="evidence" value="ECO:0007669"/>
    <property type="project" value="TreeGrafter"/>
</dbReference>
<dbReference type="PANTHER" id="PTHR30537:SF26">
    <property type="entry name" value="GLYCINE CLEAVAGE SYSTEM TRANSCRIPTIONAL ACTIVATOR"/>
    <property type="match status" value="1"/>
</dbReference>
<gene>
    <name evidence="6" type="ORF">DFR49_0087</name>
</gene>
<dbReference type="PROSITE" id="PS50931">
    <property type="entry name" value="HTH_LYSR"/>
    <property type="match status" value="1"/>
</dbReference>
<name>A0A397PEG4_9SPHN</name>
<dbReference type="InterPro" id="IPR058163">
    <property type="entry name" value="LysR-type_TF_proteobact-type"/>
</dbReference>
<evidence type="ECO:0000313" key="7">
    <source>
        <dbReference type="Proteomes" id="UP000266568"/>
    </source>
</evidence>
<dbReference type="Pfam" id="PF03466">
    <property type="entry name" value="LysR_substrate"/>
    <property type="match status" value="1"/>
</dbReference>
<feature type="domain" description="HTH lysR-type" evidence="5">
    <location>
        <begin position="6"/>
        <end position="63"/>
    </location>
</feature>
<organism evidence="6 7">
    <name type="scientific">Hephaestia caeni</name>
    <dbReference type="NCBI Taxonomy" id="645617"/>
    <lineage>
        <taxon>Bacteria</taxon>
        <taxon>Pseudomonadati</taxon>
        <taxon>Pseudomonadota</taxon>
        <taxon>Alphaproteobacteria</taxon>
        <taxon>Sphingomonadales</taxon>
        <taxon>Sphingomonadaceae</taxon>
        <taxon>Hephaestia</taxon>
    </lineage>
</organism>
<dbReference type="AlphaFoldDB" id="A0A397PEG4"/>
<dbReference type="EMBL" id="QXDC01000002">
    <property type="protein sequence ID" value="RIA45567.1"/>
    <property type="molecule type" value="Genomic_DNA"/>
</dbReference>
<dbReference type="InterPro" id="IPR036388">
    <property type="entry name" value="WH-like_DNA-bd_sf"/>
</dbReference>
<dbReference type="InterPro" id="IPR000847">
    <property type="entry name" value="LysR_HTH_N"/>
</dbReference>
<evidence type="ECO:0000256" key="4">
    <source>
        <dbReference type="ARBA" id="ARBA00023163"/>
    </source>
</evidence>
<dbReference type="Gene3D" id="1.10.10.10">
    <property type="entry name" value="Winged helix-like DNA-binding domain superfamily/Winged helix DNA-binding domain"/>
    <property type="match status" value="1"/>
</dbReference>
<dbReference type="OrthoDB" id="9813056at2"/>
<dbReference type="RefSeq" id="WP_119034097.1">
    <property type="nucleotide sequence ID" value="NZ_QXDC01000002.1"/>
</dbReference>
<dbReference type="PANTHER" id="PTHR30537">
    <property type="entry name" value="HTH-TYPE TRANSCRIPTIONAL REGULATOR"/>
    <property type="match status" value="1"/>
</dbReference>
<comment type="similarity">
    <text evidence="1">Belongs to the LysR transcriptional regulatory family.</text>
</comment>
<proteinExistence type="inferred from homology"/>
<dbReference type="GO" id="GO:0043565">
    <property type="term" value="F:sequence-specific DNA binding"/>
    <property type="evidence" value="ECO:0007669"/>
    <property type="project" value="TreeGrafter"/>
</dbReference>
<sequence length="289" mass="32420">MRRILPTLPALEAFEAVARLGHVTKAADELGRTQSAVSRQIANLESFARRPLFVRDKKRLILNEAGDFFFEAVSRVLNELEIETARLLTFGSMDRVLRLGVLPTFGSRWLMPRLASFTHEYDDIELHLVRGLSRSDFARLRVDAAIECSPEAPSDLKAHRLVTEEIVAVVTPEHYEEVTASGAVFNKLYMPSRPELWGKWLEDYGAPVGQAGLRFENYSMMIEAASLGLGVAVLPTLYIAKELASKRLISPFGSPIQSGRTYWLTFPAESESNAKVREFANWLLNQVVP</sequence>
<keyword evidence="4" id="KW-0804">Transcription</keyword>
<keyword evidence="3 6" id="KW-0238">DNA-binding</keyword>
<evidence type="ECO:0000256" key="1">
    <source>
        <dbReference type="ARBA" id="ARBA00009437"/>
    </source>
</evidence>
<evidence type="ECO:0000256" key="3">
    <source>
        <dbReference type="ARBA" id="ARBA00023125"/>
    </source>
</evidence>
<dbReference type="CDD" id="cd08432">
    <property type="entry name" value="PBP2_GcdR_TrpI_HvrB_AmpR_like"/>
    <property type="match status" value="1"/>
</dbReference>
<dbReference type="Pfam" id="PF00126">
    <property type="entry name" value="HTH_1"/>
    <property type="match status" value="1"/>
</dbReference>
<dbReference type="InterPro" id="IPR036390">
    <property type="entry name" value="WH_DNA-bd_sf"/>
</dbReference>
<evidence type="ECO:0000256" key="2">
    <source>
        <dbReference type="ARBA" id="ARBA00023015"/>
    </source>
</evidence>
<dbReference type="Gene3D" id="3.40.190.10">
    <property type="entry name" value="Periplasmic binding protein-like II"/>
    <property type="match status" value="2"/>
</dbReference>
<protein>
    <submittedName>
        <fullName evidence="6">DNA-binding transcriptional LysR family regulator</fullName>
    </submittedName>
</protein>
<dbReference type="GO" id="GO:0003700">
    <property type="term" value="F:DNA-binding transcription factor activity"/>
    <property type="evidence" value="ECO:0007669"/>
    <property type="project" value="InterPro"/>
</dbReference>
<comment type="caution">
    <text evidence="6">The sequence shown here is derived from an EMBL/GenBank/DDBJ whole genome shotgun (WGS) entry which is preliminary data.</text>
</comment>
<dbReference type="InterPro" id="IPR005119">
    <property type="entry name" value="LysR_subst-bd"/>
</dbReference>
<evidence type="ECO:0000259" key="5">
    <source>
        <dbReference type="PROSITE" id="PS50931"/>
    </source>
</evidence>
<evidence type="ECO:0000313" key="6">
    <source>
        <dbReference type="EMBL" id="RIA45567.1"/>
    </source>
</evidence>
<keyword evidence="2" id="KW-0805">Transcription regulation</keyword>